<organism evidence="1">
    <name type="scientific">Anguilla anguilla</name>
    <name type="common">European freshwater eel</name>
    <name type="synonym">Muraena anguilla</name>
    <dbReference type="NCBI Taxonomy" id="7936"/>
    <lineage>
        <taxon>Eukaryota</taxon>
        <taxon>Metazoa</taxon>
        <taxon>Chordata</taxon>
        <taxon>Craniata</taxon>
        <taxon>Vertebrata</taxon>
        <taxon>Euteleostomi</taxon>
        <taxon>Actinopterygii</taxon>
        <taxon>Neopterygii</taxon>
        <taxon>Teleostei</taxon>
        <taxon>Anguilliformes</taxon>
        <taxon>Anguillidae</taxon>
        <taxon>Anguilla</taxon>
    </lineage>
</organism>
<sequence length="59" mass="6515">MWTCLMCQTNTGGKLAEWLHGANPASPLHTARSAGPILIGRNIQIAAFVNFIKKYLLKF</sequence>
<protein>
    <submittedName>
        <fullName evidence="1">Uncharacterized protein</fullName>
    </submittedName>
</protein>
<dbReference type="AlphaFoldDB" id="A0A0E9PTU8"/>
<reference evidence="1" key="2">
    <citation type="journal article" date="2015" name="Fish Shellfish Immunol.">
        <title>Early steps in the European eel (Anguilla anguilla)-Vibrio vulnificus interaction in the gills: Role of the RtxA13 toxin.</title>
        <authorList>
            <person name="Callol A."/>
            <person name="Pajuelo D."/>
            <person name="Ebbesson L."/>
            <person name="Teles M."/>
            <person name="MacKenzie S."/>
            <person name="Amaro C."/>
        </authorList>
    </citation>
    <scope>NUCLEOTIDE SEQUENCE</scope>
</reference>
<reference evidence="1" key="1">
    <citation type="submission" date="2014-11" db="EMBL/GenBank/DDBJ databases">
        <authorList>
            <person name="Amaro Gonzalez C."/>
        </authorList>
    </citation>
    <scope>NUCLEOTIDE SEQUENCE</scope>
</reference>
<name>A0A0E9PTU8_ANGAN</name>
<dbReference type="EMBL" id="GBXM01100668">
    <property type="protein sequence ID" value="JAH07909.1"/>
    <property type="molecule type" value="Transcribed_RNA"/>
</dbReference>
<proteinExistence type="predicted"/>
<accession>A0A0E9PTU8</accession>
<evidence type="ECO:0000313" key="1">
    <source>
        <dbReference type="EMBL" id="JAH07909.1"/>
    </source>
</evidence>